<sequence length="279" mass="31739">ERHRRRRPRGDSDPRRSPPARPRLARRARRPRLARAPRVPARVQGLDPDRAGTGRVLDPLHRRLRALARGSDPRLRRPRLRGLHRSRPDRDGHGPGRLQQHIGLGLPGPPGRLHPRRALRPDAPLAGQPRLRDRRDRALAGHRPRPRGAGHPADRNRRRAFARAARRRSPRPDRLQCARDDRRHLRRDLRQPHLRLQHRHPAARLPGRCLLLRGDSAGALGADLARQPAVLPGQRDPLRVHRPERRRGRRIARGDRRLCAAALRLGAVAVLHGAQAQGL</sequence>
<reference evidence="2" key="1">
    <citation type="submission" date="2020-02" db="EMBL/GenBank/DDBJ databases">
        <authorList>
            <person name="Meier V. D."/>
        </authorList>
    </citation>
    <scope>NUCLEOTIDE SEQUENCE</scope>
    <source>
        <strain evidence="2">AVDCRST_MAG45</strain>
    </source>
</reference>
<dbReference type="EMBL" id="CADCVU010000129">
    <property type="protein sequence ID" value="CAA9505333.1"/>
    <property type="molecule type" value="Genomic_DNA"/>
</dbReference>
<accession>A0A6J4SUB8</accession>
<proteinExistence type="predicted"/>
<feature type="compositionally biased region" description="Basic and acidic residues" evidence="1">
    <location>
        <begin position="130"/>
        <end position="139"/>
    </location>
</feature>
<evidence type="ECO:0000256" key="1">
    <source>
        <dbReference type="SAM" id="MobiDB-lite"/>
    </source>
</evidence>
<feature type="compositionally biased region" description="Basic and acidic residues" evidence="1">
    <location>
        <begin position="170"/>
        <end position="191"/>
    </location>
</feature>
<feature type="non-terminal residue" evidence="2">
    <location>
        <position position="1"/>
    </location>
</feature>
<evidence type="ECO:0000313" key="2">
    <source>
        <dbReference type="EMBL" id="CAA9505333.1"/>
    </source>
</evidence>
<feature type="compositionally biased region" description="Basic residues" evidence="1">
    <location>
        <begin position="76"/>
        <end position="85"/>
    </location>
</feature>
<feature type="compositionally biased region" description="Basic residues" evidence="1">
    <location>
        <begin position="23"/>
        <end position="35"/>
    </location>
</feature>
<feature type="compositionally biased region" description="Basic residues" evidence="1">
    <location>
        <begin position="156"/>
        <end position="169"/>
    </location>
</feature>
<gene>
    <name evidence="2" type="ORF">AVDCRST_MAG45-1566</name>
</gene>
<feature type="non-terminal residue" evidence="2">
    <location>
        <position position="279"/>
    </location>
</feature>
<protein>
    <submittedName>
        <fullName evidence="2">ABC-2 type transporter</fullName>
    </submittedName>
</protein>
<name>A0A6J4SUB8_9ACTN</name>
<organism evidence="2">
    <name type="scientific">uncultured Solirubrobacterales bacterium</name>
    <dbReference type="NCBI Taxonomy" id="768556"/>
    <lineage>
        <taxon>Bacteria</taxon>
        <taxon>Bacillati</taxon>
        <taxon>Actinomycetota</taxon>
        <taxon>Thermoleophilia</taxon>
        <taxon>Solirubrobacterales</taxon>
        <taxon>environmental samples</taxon>
    </lineage>
</organism>
<feature type="region of interest" description="Disordered" evidence="1">
    <location>
        <begin position="1"/>
        <end position="195"/>
    </location>
</feature>
<dbReference type="AlphaFoldDB" id="A0A6J4SUB8"/>